<proteinExistence type="predicted"/>
<dbReference type="PROSITE" id="PS51186">
    <property type="entry name" value="GNAT"/>
    <property type="match status" value="1"/>
</dbReference>
<protein>
    <submittedName>
        <fullName evidence="3">GNAT family N-acetyltransferase</fullName>
    </submittedName>
</protein>
<comment type="caution">
    <text evidence="3">The sequence shown here is derived from an EMBL/GenBank/DDBJ whole genome shotgun (WGS) entry which is preliminary data.</text>
</comment>
<accession>A0ABR8RE75</accession>
<dbReference type="PANTHER" id="PTHR43415">
    <property type="entry name" value="SPERMIDINE N(1)-ACETYLTRANSFERASE"/>
    <property type="match status" value="1"/>
</dbReference>
<reference evidence="3 4" key="1">
    <citation type="submission" date="2020-08" db="EMBL/GenBank/DDBJ databases">
        <title>A Genomic Blueprint of the Chicken Gut Microbiome.</title>
        <authorList>
            <person name="Gilroy R."/>
            <person name="Ravi A."/>
            <person name="Getino M."/>
            <person name="Pursley I."/>
            <person name="Horton D.L."/>
            <person name="Alikhan N.-F."/>
            <person name="Baker D."/>
            <person name="Gharbi K."/>
            <person name="Hall N."/>
            <person name="Watson M."/>
            <person name="Adriaenssens E.M."/>
            <person name="Foster-Nyarko E."/>
            <person name="Jarju S."/>
            <person name="Secka A."/>
            <person name="Antonio M."/>
            <person name="Oren A."/>
            <person name="Chaudhuri R."/>
            <person name="La Ragione R.M."/>
            <person name="Hildebrand F."/>
            <person name="Pallen M.J."/>
        </authorList>
    </citation>
    <scope>NUCLEOTIDE SEQUENCE [LARGE SCALE GENOMIC DNA]</scope>
    <source>
        <strain evidence="3 4">Sa2BUA9</strain>
    </source>
</reference>
<dbReference type="Proteomes" id="UP000640786">
    <property type="component" value="Unassembled WGS sequence"/>
</dbReference>
<dbReference type="RefSeq" id="WP_144539653.1">
    <property type="nucleotide sequence ID" value="NZ_JACSQO010000013.1"/>
</dbReference>
<dbReference type="InterPro" id="IPR000182">
    <property type="entry name" value="GNAT_dom"/>
</dbReference>
<gene>
    <name evidence="3" type="ORF">H9650_18455</name>
</gene>
<organism evidence="3 4">
    <name type="scientific">Psychrobacillus faecigallinarum</name>
    <dbReference type="NCBI Taxonomy" id="2762235"/>
    <lineage>
        <taxon>Bacteria</taxon>
        <taxon>Bacillati</taxon>
        <taxon>Bacillota</taxon>
        <taxon>Bacilli</taxon>
        <taxon>Bacillales</taxon>
        <taxon>Bacillaceae</taxon>
        <taxon>Psychrobacillus</taxon>
    </lineage>
</organism>
<evidence type="ECO:0000313" key="3">
    <source>
        <dbReference type="EMBL" id="MBD7946091.1"/>
    </source>
</evidence>
<dbReference type="PANTHER" id="PTHR43415:SF3">
    <property type="entry name" value="GNAT-FAMILY ACETYLTRANSFERASE"/>
    <property type="match status" value="1"/>
</dbReference>
<dbReference type="Pfam" id="PF24698">
    <property type="entry name" value="DUF7662"/>
    <property type="match status" value="1"/>
</dbReference>
<evidence type="ECO:0000259" key="2">
    <source>
        <dbReference type="PROSITE" id="PS51186"/>
    </source>
</evidence>
<evidence type="ECO:0000256" key="1">
    <source>
        <dbReference type="SAM" id="Phobius"/>
    </source>
</evidence>
<keyword evidence="1" id="KW-0812">Transmembrane</keyword>
<keyword evidence="1" id="KW-1133">Transmembrane helix</keyword>
<dbReference type="Gene3D" id="3.40.630.30">
    <property type="match status" value="1"/>
</dbReference>
<sequence length="264" mass="30380">MVKQFESKYIPLSNYFKKCIKKEFILTYEEIEAIIGQALPNAAYLSSSWWKKTKPPALHYFAWIDNGYSVKDVELGKSVIFHSSKEIDDEEDDKEQDILVIREAELEDARPFINLQEAIFSETDFMLYGESDFQMTVQQIRKRMTSWKTSSNSILFLAIMNGQIAGFILLQGTHAPRARHRASLVVGVKKQFSRKGIATSLINRAFLWAKEVGVTKLELSVIKENAIAHKLYQKAGFEKEGTRKNSLLINGQYVDEYYMGRIIE</sequence>
<keyword evidence="4" id="KW-1185">Reference proteome</keyword>
<dbReference type="EMBL" id="JACSQO010000013">
    <property type="protein sequence ID" value="MBD7946091.1"/>
    <property type="molecule type" value="Genomic_DNA"/>
</dbReference>
<dbReference type="InterPro" id="IPR016181">
    <property type="entry name" value="Acyl_CoA_acyltransferase"/>
</dbReference>
<dbReference type="SUPFAM" id="SSF55729">
    <property type="entry name" value="Acyl-CoA N-acyltransferases (Nat)"/>
    <property type="match status" value="1"/>
</dbReference>
<dbReference type="CDD" id="cd04301">
    <property type="entry name" value="NAT_SF"/>
    <property type="match status" value="1"/>
</dbReference>
<keyword evidence="1" id="KW-0472">Membrane</keyword>
<evidence type="ECO:0000313" key="4">
    <source>
        <dbReference type="Proteomes" id="UP000640786"/>
    </source>
</evidence>
<feature type="domain" description="N-acetyltransferase" evidence="2">
    <location>
        <begin position="99"/>
        <end position="264"/>
    </location>
</feature>
<name>A0ABR8RE75_9BACI</name>
<dbReference type="InterPro" id="IPR056079">
    <property type="entry name" value="DUF7662"/>
</dbReference>
<dbReference type="Pfam" id="PF00583">
    <property type="entry name" value="Acetyltransf_1"/>
    <property type="match status" value="1"/>
</dbReference>
<feature type="transmembrane region" description="Helical" evidence="1">
    <location>
        <begin position="151"/>
        <end position="170"/>
    </location>
</feature>